<feature type="region of interest" description="Disordered" evidence="1">
    <location>
        <begin position="31"/>
        <end position="62"/>
    </location>
</feature>
<reference evidence="2" key="1">
    <citation type="submission" date="2023-06" db="EMBL/GenBank/DDBJ databases">
        <title>Genome-scale phylogeny and comparative genomics of the fungal order Sordariales.</title>
        <authorList>
            <consortium name="Lawrence Berkeley National Laboratory"/>
            <person name="Hensen N."/>
            <person name="Bonometti L."/>
            <person name="Westerberg I."/>
            <person name="Brannstrom I.O."/>
            <person name="Guillou S."/>
            <person name="Cros-Aarteil S."/>
            <person name="Calhoun S."/>
            <person name="Haridas S."/>
            <person name="Kuo A."/>
            <person name="Mondo S."/>
            <person name="Pangilinan J."/>
            <person name="Riley R."/>
            <person name="Labutti K."/>
            <person name="Andreopoulos B."/>
            <person name="Lipzen A."/>
            <person name="Chen C."/>
            <person name="Yanf M."/>
            <person name="Daum C."/>
            <person name="Ng V."/>
            <person name="Clum A."/>
            <person name="Steindorff A."/>
            <person name="Ohm R."/>
            <person name="Martin F."/>
            <person name="Silar P."/>
            <person name="Natvig D."/>
            <person name="Lalanne C."/>
            <person name="Gautier V."/>
            <person name="Ament-Velasquez S.L."/>
            <person name="Kruys A."/>
            <person name="Hutchinson M.I."/>
            <person name="Powell A.J."/>
            <person name="Barry K."/>
            <person name="Miller A.N."/>
            <person name="Grigoriev I.V."/>
            <person name="Debuchy R."/>
            <person name="Gladieux P."/>
            <person name="Thoren M.H."/>
            <person name="Johannesson H."/>
        </authorList>
    </citation>
    <scope>NUCLEOTIDE SEQUENCE</scope>
    <source>
        <strain evidence="2">SMH2532-1</strain>
    </source>
</reference>
<evidence type="ECO:0000313" key="2">
    <source>
        <dbReference type="EMBL" id="KAK0645835.1"/>
    </source>
</evidence>
<dbReference type="EMBL" id="JAULSV010000004">
    <property type="protein sequence ID" value="KAK0645835.1"/>
    <property type="molecule type" value="Genomic_DNA"/>
</dbReference>
<dbReference type="AlphaFoldDB" id="A0AA39Y5L0"/>
<feature type="region of interest" description="Disordered" evidence="1">
    <location>
        <begin position="174"/>
        <end position="208"/>
    </location>
</feature>
<evidence type="ECO:0000256" key="1">
    <source>
        <dbReference type="SAM" id="MobiDB-lite"/>
    </source>
</evidence>
<organism evidence="2 3">
    <name type="scientific">Cercophora newfieldiana</name>
    <dbReference type="NCBI Taxonomy" id="92897"/>
    <lineage>
        <taxon>Eukaryota</taxon>
        <taxon>Fungi</taxon>
        <taxon>Dikarya</taxon>
        <taxon>Ascomycota</taxon>
        <taxon>Pezizomycotina</taxon>
        <taxon>Sordariomycetes</taxon>
        <taxon>Sordariomycetidae</taxon>
        <taxon>Sordariales</taxon>
        <taxon>Lasiosphaeriaceae</taxon>
        <taxon>Cercophora</taxon>
    </lineage>
</organism>
<sequence length="208" mass="23403">MRSVLRIHGAHHLLDHSGLDSDVHRWTGHQTLDVRSRPATSRPPGNSHDASRAHPYLTERDDAEDGTTVHFLDVTGTLAAGIAQGSKDDRGRNTTRSTSMLAVTTTLLPPSLKDSETATKSDYIASLFLWEKEVPREDWDGIRPFLTNFVTLTLDEMQDVERLQPYGVWTGWARRPPPPRNTDRAAQNHLHRRPRYKGPPNHRAALIA</sequence>
<accession>A0AA39Y5L0</accession>
<feature type="compositionally biased region" description="Basic and acidic residues" evidence="1">
    <location>
        <begin position="49"/>
        <end position="60"/>
    </location>
</feature>
<evidence type="ECO:0000313" key="3">
    <source>
        <dbReference type="Proteomes" id="UP001174936"/>
    </source>
</evidence>
<gene>
    <name evidence="2" type="ORF">B0T16DRAFT_390376</name>
</gene>
<dbReference type="Proteomes" id="UP001174936">
    <property type="component" value="Unassembled WGS sequence"/>
</dbReference>
<keyword evidence="3" id="KW-1185">Reference proteome</keyword>
<name>A0AA39Y5L0_9PEZI</name>
<comment type="caution">
    <text evidence="2">The sequence shown here is derived from an EMBL/GenBank/DDBJ whole genome shotgun (WGS) entry which is preliminary data.</text>
</comment>
<proteinExistence type="predicted"/>
<protein>
    <submittedName>
        <fullName evidence="2">Uncharacterized protein</fullName>
    </submittedName>
</protein>